<name>A0AAW0WXG4_CHEQU</name>
<evidence type="ECO:0000256" key="1">
    <source>
        <dbReference type="ARBA" id="ARBA00005964"/>
    </source>
</evidence>
<evidence type="ECO:0000259" key="8">
    <source>
        <dbReference type="Pfam" id="PF00135"/>
    </source>
</evidence>
<dbReference type="SUPFAM" id="SSF53474">
    <property type="entry name" value="alpha/beta-Hydrolases"/>
    <property type="match status" value="1"/>
</dbReference>
<feature type="compositionally biased region" description="Polar residues" evidence="6">
    <location>
        <begin position="481"/>
        <end position="601"/>
    </location>
</feature>
<comment type="caution">
    <text evidence="9">The sequence shown here is derived from an EMBL/GenBank/DDBJ whole genome shotgun (WGS) entry which is preliminary data.</text>
</comment>
<dbReference type="InterPro" id="IPR002018">
    <property type="entry name" value="CarbesteraseB"/>
</dbReference>
<sequence>SRMLRCVVMVMMVVAANTAEDGEGDTTPSSSRSSTFVHSSLSFSPPPYLPSTAAPSSLSSTSPPSSSSSTDGSGDSLVWTQLGWVTGVQETSTKGRNFYSYYSIPYAKPPLGKLRFKDPVEGDPWKGVRVGSREPPPCLQIPFHNITSGDTQLIGQEDCLYLNVFTGKPNRTEAGLPVLVFIHGGAYFADSTTHYPPHVLLNEDIVLVTLQYRLGILGFLSTEDEVMPGNQGLKDQALALRWVKTNVRQFGGDPEKITIFGESAGGGCVHFQILSPKTDGLFARAILQSGSAICPRSLGDAHKDVAYHTAAVVGCHQWDSYELLQCLQEARAEELILTLPKYFQWRYLPLLLGPRVDGDFLPDDPEVLARDGRHKKVDIISGIMSHDGGSFVNGMYDREEVRKSLQERFSVLGPVAMSFKCTDVNPLLLTLRIFDRYLGGMNLDQADPDDVMKMFTDRHFAVCHDLTAILHSRNSIDPLAHTSSHQPNHQPCHQTSHQPSHQTSHQPSYQSNHQPSHQPCHQASHQANHQASHQANHQASHQTSHQPSHQASHQANHQANHQASHQTSHQTSHQASHQANHQASHQTSHQPSHQFNHQPSHQPKTYTFELQYRGERSFTDRHNLTFGKHWVTHSDDLIYLFNSEEFELTRPADLALRDLFTKLWTNFADTGNPTPDSSLGFIWEPTREAHLQHLVLSPSPFMQNDTRHQEREFLMSLPTRQYRLLLGKDNPHLDQLVCTHTQEEPATHSTTSAANTLHPMKLW</sequence>
<evidence type="ECO:0000313" key="10">
    <source>
        <dbReference type="Proteomes" id="UP001445076"/>
    </source>
</evidence>
<evidence type="ECO:0000256" key="5">
    <source>
        <dbReference type="ARBA" id="ARBA00023180"/>
    </source>
</evidence>
<protein>
    <recommendedName>
        <fullName evidence="8">Carboxylesterase type B domain-containing protein</fullName>
    </recommendedName>
</protein>
<evidence type="ECO:0000256" key="4">
    <source>
        <dbReference type="ARBA" id="ARBA00022801"/>
    </source>
</evidence>
<keyword evidence="10" id="KW-1185">Reference proteome</keyword>
<feature type="region of interest" description="Disordered" evidence="6">
    <location>
        <begin position="52"/>
        <end position="74"/>
    </location>
</feature>
<reference evidence="9 10" key="1">
    <citation type="journal article" date="2024" name="BMC Genomics">
        <title>Genome assembly of redclaw crayfish (Cherax quadricarinatus) provides insights into its immune adaptation and hypoxia tolerance.</title>
        <authorList>
            <person name="Liu Z."/>
            <person name="Zheng J."/>
            <person name="Li H."/>
            <person name="Fang K."/>
            <person name="Wang S."/>
            <person name="He J."/>
            <person name="Zhou D."/>
            <person name="Weng S."/>
            <person name="Chi M."/>
            <person name="Gu Z."/>
            <person name="He J."/>
            <person name="Li F."/>
            <person name="Wang M."/>
        </authorList>
    </citation>
    <scope>NUCLEOTIDE SEQUENCE [LARGE SCALE GENOMIC DNA]</scope>
    <source>
        <strain evidence="9">ZL_2023a</strain>
    </source>
</reference>
<dbReference type="PROSITE" id="PS00122">
    <property type="entry name" value="CARBOXYLESTERASE_B_1"/>
    <property type="match status" value="1"/>
</dbReference>
<dbReference type="InterPro" id="IPR019826">
    <property type="entry name" value="Carboxylesterase_B_AS"/>
</dbReference>
<dbReference type="InterPro" id="IPR002168">
    <property type="entry name" value="Lipase_GDXG_HIS_AS"/>
</dbReference>
<feature type="non-terminal residue" evidence="9">
    <location>
        <position position="1"/>
    </location>
</feature>
<evidence type="ECO:0000256" key="2">
    <source>
        <dbReference type="ARBA" id="ARBA00010515"/>
    </source>
</evidence>
<evidence type="ECO:0000256" key="3">
    <source>
        <dbReference type="ARBA" id="ARBA00022487"/>
    </source>
</evidence>
<keyword evidence="5" id="KW-0325">Glycoprotein</keyword>
<dbReference type="EMBL" id="JARKIK010000058">
    <property type="protein sequence ID" value="KAK8732130.1"/>
    <property type="molecule type" value="Genomic_DNA"/>
</dbReference>
<dbReference type="Pfam" id="PF00135">
    <property type="entry name" value="COesterase"/>
    <property type="match status" value="2"/>
</dbReference>
<dbReference type="AlphaFoldDB" id="A0AAW0WXG4"/>
<accession>A0AAW0WXG4</accession>
<proteinExistence type="inferred from homology"/>
<evidence type="ECO:0000256" key="6">
    <source>
        <dbReference type="SAM" id="MobiDB-lite"/>
    </source>
</evidence>
<keyword evidence="3" id="KW-0719">Serine esterase</keyword>
<dbReference type="Proteomes" id="UP001445076">
    <property type="component" value="Unassembled WGS sequence"/>
</dbReference>
<feature type="region of interest" description="Disordered" evidence="6">
    <location>
        <begin position="744"/>
        <end position="763"/>
    </location>
</feature>
<evidence type="ECO:0000256" key="7">
    <source>
        <dbReference type="SAM" id="SignalP"/>
    </source>
</evidence>
<keyword evidence="4" id="KW-0378">Hydrolase</keyword>
<gene>
    <name evidence="9" type="ORF">OTU49_007199</name>
</gene>
<feature type="domain" description="Carboxylesterase type B" evidence="8">
    <location>
        <begin position="526"/>
        <end position="713"/>
    </location>
</feature>
<dbReference type="PROSITE" id="PS01173">
    <property type="entry name" value="LIPASE_GDXG_HIS"/>
    <property type="match status" value="1"/>
</dbReference>
<feature type="chain" id="PRO_5043866922" description="Carboxylesterase type B domain-containing protein" evidence="7">
    <location>
        <begin position="19"/>
        <end position="763"/>
    </location>
</feature>
<keyword evidence="7" id="KW-0732">Signal</keyword>
<feature type="signal peptide" evidence="7">
    <location>
        <begin position="1"/>
        <end position="18"/>
    </location>
</feature>
<dbReference type="InterPro" id="IPR029058">
    <property type="entry name" value="AB_hydrolase_fold"/>
</dbReference>
<dbReference type="Gene3D" id="3.40.50.1820">
    <property type="entry name" value="alpha/beta hydrolase"/>
    <property type="match status" value="2"/>
</dbReference>
<organism evidence="9 10">
    <name type="scientific">Cherax quadricarinatus</name>
    <name type="common">Australian red claw crayfish</name>
    <dbReference type="NCBI Taxonomy" id="27406"/>
    <lineage>
        <taxon>Eukaryota</taxon>
        <taxon>Metazoa</taxon>
        <taxon>Ecdysozoa</taxon>
        <taxon>Arthropoda</taxon>
        <taxon>Crustacea</taxon>
        <taxon>Multicrustacea</taxon>
        <taxon>Malacostraca</taxon>
        <taxon>Eumalacostraca</taxon>
        <taxon>Eucarida</taxon>
        <taxon>Decapoda</taxon>
        <taxon>Pleocyemata</taxon>
        <taxon>Astacidea</taxon>
        <taxon>Parastacoidea</taxon>
        <taxon>Parastacidae</taxon>
        <taxon>Cherax</taxon>
    </lineage>
</organism>
<evidence type="ECO:0000313" key="9">
    <source>
        <dbReference type="EMBL" id="KAK8732130.1"/>
    </source>
</evidence>
<feature type="region of interest" description="Disordered" evidence="6">
    <location>
        <begin position="478"/>
        <end position="601"/>
    </location>
</feature>
<comment type="similarity">
    <text evidence="1">Belongs to the type-B carboxylesterase/lipase family.</text>
</comment>
<dbReference type="GO" id="GO:0052689">
    <property type="term" value="F:carboxylic ester hydrolase activity"/>
    <property type="evidence" value="ECO:0007669"/>
    <property type="project" value="UniProtKB-KW"/>
</dbReference>
<dbReference type="PANTHER" id="PTHR43142">
    <property type="entry name" value="CARBOXYLIC ESTER HYDROLASE"/>
    <property type="match status" value="1"/>
</dbReference>
<dbReference type="PANTHER" id="PTHR43142:SF1">
    <property type="entry name" value="CARBOXYLIC ESTER HYDROLASE"/>
    <property type="match status" value="1"/>
</dbReference>
<feature type="domain" description="Carboxylesterase type B" evidence="8">
    <location>
        <begin position="76"/>
        <end position="473"/>
    </location>
</feature>
<comment type="similarity">
    <text evidence="2">Belongs to the 'GDXG' lipolytic enzyme family.</text>
</comment>